<dbReference type="InterPro" id="IPR000160">
    <property type="entry name" value="GGDEF_dom"/>
</dbReference>
<evidence type="ECO:0000313" key="3">
    <source>
        <dbReference type="Proteomes" id="UP001597214"/>
    </source>
</evidence>
<gene>
    <name evidence="2" type="ORF">ACFSCX_08290</name>
</gene>
<sequence length="322" mass="36525">MLTYIGEIAENVPSVFTHSIGADAHALFEENPHIEGIVVINLERNPVGLIMKSMFYKKLALRYGLDLFMGRSVELIMDKKPLIVDYYSPITDTSNNAMKREQEHLYDYVIVKKENLFFGIVSIKTLLVKFAEIQVEIAKYTNPLSGLPGNKIIEENLLKILYQKEFSVLYLDLDHFKTFNDTYGFNKGDILLRETATLISKTVLSKADTGTFIGHIGGDDFIVILHSYEFQIICEAIINQFNVMIKDMYTDEIYKRGFVLAKNRLGVTENIPLVAISIAVVTNKETQFATIDELSRVAAEIKKICKQNESSCYCSNVCTLKN</sequence>
<dbReference type="InterPro" id="IPR050469">
    <property type="entry name" value="Diguanylate_Cyclase"/>
</dbReference>
<dbReference type="Gene3D" id="3.10.580.10">
    <property type="entry name" value="CBS-domain"/>
    <property type="match status" value="1"/>
</dbReference>
<evidence type="ECO:0000313" key="2">
    <source>
        <dbReference type="EMBL" id="MFD1736563.1"/>
    </source>
</evidence>
<dbReference type="PANTHER" id="PTHR45138:SF25">
    <property type="entry name" value="GGDEF DOMAIN PROTEIN"/>
    <property type="match status" value="1"/>
</dbReference>
<organism evidence="2 3">
    <name type="scientific">Bacillus salitolerans</name>
    <dbReference type="NCBI Taxonomy" id="1437434"/>
    <lineage>
        <taxon>Bacteria</taxon>
        <taxon>Bacillati</taxon>
        <taxon>Bacillota</taxon>
        <taxon>Bacilli</taxon>
        <taxon>Bacillales</taxon>
        <taxon>Bacillaceae</taxon>
        <taxon>Bacillus</taxon>
    </lineage>
</organism>
<dbReference type="Proteomes" id="UP001597214">
    <property type="component" value="Unassembled WGS sequence"/>
</dbReference>
<keyword evidence="3" id="KW-1185">Reference proteome</keyword>
<dbReference type="SMART" id="SM00267">
    <property type="entry name" value="GGDEF"/>
    <property type="match status" value="1"/>
</dbReference>
<comment type="caution">
    <text evidence="2">The sequence shown here is derived from an EMBL/GenBank/DDBJ whole genome shotgun (WGS) entry which is preliminary data.</text>
</comment>
<reference evidence="3" key="1">
    <citation type="journal article" date="2019" name="Int. J. Syst. Evol. Microbiol.">
        <title>The Global Catalogue of Microorganisms (GCM) 10K type strain sequencing project: providing services to taxonomists for standard genome sequencing and annotation.</title>
        <authorList>
            <consortium name="The Broad Institute Genomics Platform"/>
            <consortium name="The Broad Institute Genome Sequencing Center for Infectious Disease"/>
            <person name="Wu L."/>
            <person name="Ma J."/>
        </authorList>
    </citation>
    <scope>NUCLEOTIDE SEQUENCE [LARGE SCALE GENOMIC DNA]</scope>
    <source>
        <strain evidence="3">CCUG 49339</strain>
    </source>
</reference>
<evidence type="ECO:0000259" key="1">
    <source>
        <dbReference type="PROSITE" id="PS50887"/>
    </source>
</evidence>
<dbReference type="Pfam" id="PF00990">
    <property type="entry name" value="GGDEF"/>
    <property type="match status" value="1"/>
</dbReference>
<dbReference type="PANTHER" id="PTHR45138">
    <property type="entry name" value="REGULATORY COMPONENTS OF SENSORY TRANSDUCTION SYSTEM"/>
    <property type="match status" value="1"/>
</dbReference>
<name>A0ABW4LND8_9BACI</name>
<feature type="domain" description="GGDEF" evidence="1">
    <location>
        <begin position="164"/>
        <end position="322"/>
    </location>
</feature>
<dbReference type="SUPFAM" id="SSF55073">
    <property type="entry name" value="Nucleotide cyclase"/>
    <property type="match status" value="1"/>
</dbReference>
<dbReference type="InterPro" id="IPR046342">
    <property type="entry name" value="CBS_dom_sf"/>
</dbReference>
<dbReference type="EMBL" id="JBHUEM010000009">
    <property type="protein sequence ID" value="MFD1736563.1"/>
    <property type="molecule type" value="Genomic_DNA"/>
</dbReference>
<dbReference type="NCBIfam" id="TIGR00254">
    <property type="entry name" value="GGDEF"/>
    <property type="match status" value="1"/>
</dbReference>
<dbReference type="RefSeq" id="WP_377927723.1">
    <property type="nucleotide sequence ID" value="NZ_JBHUEM010000009.1"/>
</dbReference>
<dbReference type="PROSITE" id="PS50887">
    <property type="entry name" value="GGDEF"/>
    <property type="match status" value="1"/>
</dbReference>
<proteinExistence type="predicted"/>
<dbReference type="InterPro" id="IPR029787">
    <property type="entry name" value="Nucleotide_cyclase"/>
</dbReference>
<accession>A0ABW4LND8</accession>
<protein>
    <submittedName>
        <fullName evidence="2">GGDEF domain-containing protein</fullName>
    </submittedName>
</protein>
<dbReference type="Gene3D" id="3.30.70.270">
    <property type="match status" value="1"/>
</dbReference>
<dbReference type="CDD" id="cd01949">
    <property type="entry name" value="GGDEF"/>
    <property type="match status" value="1"/>
</dbReference>
<dbReference type="SUPFAM" id="SSF54631">
    <property type="entry name" value="CBS-domain pair"/>
    <property type="match status" value="1"/>
</dbReference>
<dbReference type="InterPro" id="IPR043128">
    <property type="entry name" value="Rev_trsase/Diguanyl_cyclase"/>
</dbReference>